<gene>
    <name evidence="2" type="ORF">BUALT_Bualt07G0068600</name>
</gene>
<keyword evidence="3" id="KW-1185">Reference proteome</keyword>
<evidence type="ECO:0000313" key="3">
    <source>
        <dbReference type="Proteomes" id="UP000826271"/>
    </source>
</evidence>
<evidence type="ECO:0000313" key="2">
    <source>
        <dbReference type="EMBL" id="KAG8379245.1"/>
    </source>
</evidence>
<organism evidence="2 3">
    <name type="scientific">Buddleja alternifolia</name>
    <dbReference type="NCBI Taxonomy" id="168488"/>
    <lineage>
        <taxon>Eukaryota</taxon>
        <taxon>Viridiplantae</taxon>
        <taxon>Streptophyta</taxon>
        <taxon>Embryophyta</taxon>
        <taxon>Tracheophyta</taxon>
        <taxon>Spermatophyta</taxon>
        <taxon>Magnoliopsida</taxon>
        <taxon>eudicotyledons</taxon>
        <taxon>Gunneridae</taxon>
        <taxon>Pentapetalae</taxon>
        <taxon>asterids</taxon>
        <taxon>lamiids</taxon>
        <taxon>Lamiales</taxon>
        <taxon>Scrophulariaceae</taxon>
        <taxon>Buddlejeae</taxon>
        <taxon>Buddleja</taxon>
    </lineage>
</organism>
<name>A0AAV6XJN2_9LAMI</name>
<accession>A0AAV6XJN2</accession>
<feature type="domain" description="Transposase-associated" evidence="1">
    <location>
        <begin position="3"/>
        <end position="75"/>
    </location>
</feature>
<dbReference type="InterPro" id="IPR029480">
    <property type="entry name" value="Transpos_assoc"/>
</dbReference>
<dbReference type="EMBL" id="WHWC01000007">
    <property type="protein sequence ID" value="KAG8379245.1"/>
    <property type="molecule type" value="Genomic_DNA"/>
</dbReference>
<dbReference type="Pfam" id="PF13963">
    <property type="entry name" value="Transpos_assoc"/>
    <property type="match status" value="1"/>
</dbReference>
<protein>
    <recommendedName>
        <fullName evidence="1">Transposase-associated domain-containing protein</fullName>
    </recommendedName>
</protein>
<dbReference type="Proteomes" id="UP000826271">
    <property type="component" value="Unassembled WGS sequence"/>
</dbReference>
<reference evidence="2" key="1">
    <citation type="submission" date="2019-10" db="EMBL/GenBank/DDBJ databases">
        <authorList>
            <person name="Zhang R."/>
            <person name="Pan Y."/>
            <person name="Wang J."/>
            <person name="Ma R."/>
            <person name="Yu S."/>
        </authorList>
    </citation>
    <scope>NUCLEOTIDE SEQUENCE</scope>
    <source>
        <strain evidence="2">LA-IB0</strain>
        <tissue evidence="2">Leaf</tissue>
    </source>
</reference>
<dbReference type="AlphaFoldDB" id="A0AAV6XJN2"/>
<sequence>MDKSWMQLNRSSPCFAEGVEEIIRFAYSEKQPHEKIPCPCYTCNNFCHQTQEVVRYHLSINGIKRIYVRWTYHGESYEDNINDKGNIEENFGVDDSDDDCNVDDMVKMLNDISNAYIGDTLGIEEPLTTPGAPFPLGRADIFLKLLNDSEEKLYKVFVSKGRPFGGPIRRELNDSDWKAIHLFVLKICEEIEEYRSEHMAQLKAESELSVDQLHDTHFPKWFRKRVEELRVEGLATGFIPNTARIIKTSQNSGVMVEGEHNQKIVEFYGVITDIIEMGGPEGRVTVDRVRRPRHSEEGRNGEELIMWHYLKEKNANEKLTIDIPKEVNRFVGINSQYAITESRCLIRRFAPLKVTKWAKIDEDKKHDLLRDFKEEKKGDIVGPIELYKLTHYKCVEGSDEGSWISDIAEDNHASNSYQ</sequence>
<comment type="caution">
    <text evidence="2">The sequence shown here is derived from an EMBL/GenBank/DDBJ whole genome shotgun (WGS) entry which is preliminary data.</text>
</comment>
<dbReference type="PANTHER" id="PTHR48258">
    <property type="entry name" value="DUF4218 DOMAIN-CONTAINING PROTEIN-RELATED"/>
    <property type="match status" value="1"/>
</dbReference>
<evidence type="ECO:0000259" key="1">
    <source>
        <dbReference type="Pfam" id="PF13963"/>
    </source>
</evidence>
<proteinExistence type="predicted"/>